<evidence type="ECO:0000256" key="1">
    <source>
        <dbReference type="SAM" id="Phobius"/>
    </source>
</evidence>
<reference evidence="3" key="1">
    <citation type="journal article" date="2014" name="Int. J. Syst. Evol. Microbiol.">
        <title>Complete genome sequence of Corynebacterium casei LMG S-19264T (=DSM 44701T), isolated from a smear-ripened cheese.</title>
        <authorList>
            <consortium name="US DOE Joint Genome Institute (JGI-PGF)"/>
            <person name="Walter F."/>
            <person name="Albersmeier A."/>
            <person name="Kalinowski J."/>
            <person name="Ruckert C."/>
        </authorList>
    </citation>
    <scope>NUCLEOTIDE SEQUENCE</scope>
    <source>
        <strain evidence="3">CGMCC 1.15082</strain>
    </source>
</reference>
<keyword evidence="3" id="KW-0255">Endonuclease</keyword>
<gene>
    <name evidence="3" type="ORF">GCM10011491_21840</name>
</gene>
<reference evidence="3" key="2">
    <citation type="submission" date="2020-09" db="EMBL/GenBank/DDBJ databases">
        <authorList>
            <person name="Sun Q."/>
            <person name="Zhou Y."/>
        </authorList>
    </citation>
    <scope>NUCLEOTIDE SEQUENCE</scope>
    <source>
        <strain evidence="3">CGMCC 1.15082</strain>
    </source>
</reference>
<feature type="transmembrane region" description="Helical" evidence="1">
    <location>
        <begin position="43"/>
        <end position="62"/>
    </location>
</feature>
<feature type="transmembrane region" description="Helical" evidence="1">
    <location>
        <begin position="69"/>
        <end position="88"/>
    </location>
</feature>
<dbReference type="RefSeq" id="WP_188824200.1">
    <property type="nucleotide sequence ID" value="NZ_BMHH01000007.1"/>
</dbReference>
<organism evidence="3 4">
    <name type="scientific">Brucella endophytica</name>
    <dbReference type="NCBI Taxonomy" id="1963359"/>
    <lineage>
        <taxon>Bacteria</taxon>
        <taxon>Pseudomonadati</taxon>
        <taxon>Pseudomonadota</taxon>
        <taxon>Alphaproteobacteria</taxon>
        <taxon>Hyphomicrobiales</taxon>
        <taxon>Brucellaceae</taxon>
        <taxon>Brucella/Ochrobactrum group</taxon>
        <taxon>Brucella</taxon>
    </lineage>
</organism>
<accession>A0A916WF35</accession>
<keyword evidence="1" id="KW-1133">Transmembrane helix</keyword>
<dbReference type="SUPFAM" id="SSF56219">
    <property type="entry name" value="DNase I-like"/>
    <property type="match status" value="1"/>
</dbReference>
<dbReference type="InterPro" id="IPR036691">
    <property type="entry name" value="Endo/exonu/phosph_ase_sf"/>
</dbReference>
<evidence type="ECO:0000259" key="2">
    <source>
        <dbReference type="Pfam" id="PF03372"/>
    </source>
</evidence>
<protein>
    <submittedName>
        <fullName evidence="3">Endonuclease/exonuclease/phosphatase</fullName>
    </submittedName>
</protein>
<keyword evidence="4" id="KW-1185">Reference proteome</keyword>
<comment type="caution">
    <text evidence="3">The sequence shown here is derived from an EMBL/GenBank/DDBJ whole genome shotgun (WGS) entry which is preliminary data.</text>
</comment>
<dbReference type="AlphaFoldDB" id="A0A916WF35"/>
<dbReference type="Gene3D" id="3.60.10.10">
    <property type="entry name" value="Endonuclease/exonuclease/phosphatase"/>
    <property type="match status" value="1"/>
</dbReference>
<dbReference type="Pfam" id="PF03372">
    <property type="entry name" value="Exo_endo_phos"/>
    <property type="match status" value="1"/>
</dbReference>
<dbReference type="Proteomes" id="UP000646478">
    <property type="component" value="Unassembled WGS sequence"/>
</dbReference>
<name>A0A916WF35_9HYPH</name>
<evidence type="ECO:0000313" key="3">
    <source>
        <dbReference type="EMBL" id="GGA93353.1"/>
    </source>
</evidence>
<keyword evidence="3" id="KW-0540">Nuclease</keyword>
<sequence>MTPKSPSLFPFLLLAAALLLSVPLVLSFLGRLHPALDSFTHFRAHIAVLMGLLAIPLFFTALWREAAMVLLLSASAFATTLGAAQGLLSGAAKAEAGEKGEALYSLIQLNLLYNNPAPAEVLRMIAREKPDIITFEEVSDEWAEKLKLLEGRYPYQQICRSIGWGVAILSRRPFAEGSGTGCAGNGIMAFARFDLGGAPLSVVALHLRWPWPFGQPEDIALLQPYLARQDAPLIIVGDFNAVPWSNAVRRIEAASGTHHVSGIGPSFALRQLPAGLTRYVGLPIDQVLASPDVRVAKITALYPAASDHLPVRLDFSLPQPPRAPDEPVTQTVMTR</sequence>
<keyword evidence="1" id="KW-0472">Membrane</keyword>
<dbReference type="InterPro" id="IPR005135">
    <property type="entry name" value="Endo/exonuclease/phosphatase"/>
</dbReference>
<keyword evidence="3" id="KW-0378">Hydrolase</keyword>
<proteinExistence type="predicted"/>
<dbReference type="GO" id="GO:0004519">
    <property type="term" value="F:endonuclease activity"/>
    <property type="evidence" value="ECO:0007669"/>
    <property type="project" value="UniProtKB-KW"/>
</dbReference>
<dbReference type="EMBL" id="BMHH01000007">
    <property type="protein sequence ID" value="GGA93353.1"/>
    <property type="molecule type" value="Genomic_DNA"/>
</dbReference>
<evidence type="ECO:0000313" key="4">
    <source>
        <dbReference type="Proteomes" id="UP000646478"/>
    </source>
</evidence>
<keyword evidence="1" id="KW-0812">Transmembrane</keyword>
<feature type="domain" description="Endonuclease/exonuclease/phosphatase" evidence="2">
    <location>
        <begin position="108"/>
        <end position="308"/>
    </location>
</feature>